<comment type="caution">
    <text evidence="2">The sequence shown here is derived from an EMBL/GenBank/DDBJ whole genome shotgun (WGS) entry which is preliminary data.</text>
</comment>
<accession>A0ABR1CX61</accession>
<evidence type="ECO:0000256" key="1">
    <source>
        <dbReference type="SAM" id="MobiDB-lite"/>
    </source>
</evidence>
<reference evidence="2 3" key="1">
    <citation type="submission" date="2023-08" db="EMBL/GenBank/DDBJ databases">
        <title>A Necator americanus chromosomal reference genome.</title>
        <authorList>
            <person name="Ilik V."/>
            <person name="Petrzelkova K.J."/>
            <person name="Pardy F."/>
            <person name="Fuh T."/>
            <person name="Niatou-Singa F.S."/>
            <person name="Gouil Q."/>
            <person name="Baker L."/>
            <person name="Ritchie M.E."/>
            <person name="Jex A.R."/>
            <person name="Gazzola D."/>
            <person name="Li H."/>
            <person name="Toshio Fujiwara R."/>
            <person name="Zhan B."/>
            <person name="Aroian R.V."/>
            <person name="Pafco B."/>
            <person name="Schwarz E.M."/>
        </authorList>
    </citation>
    <scope>NUCLEOTIDE SEQUENCE [LARGE SCALE GENOMIC DNA]</scope>
    <source>
        <strain evidence="2 3">Aroian</strain>
        <tissue evidence="2">Whole animal</tissue>
    </source>
</reference>
<proteinExistence type="predicted"/>
<name>A0ABR1CX61_NECAM</name>
<sequence length="72" mass="8141">MLPDLQDMEQRQMDRFGASCSRRSNRTGSNMFEDDTSAKMPINRSPPFNPKVSQEEELPEIGSLKLGKVLVV</sequence>
<feature type="region of interest" description="Disordered" evidence="1">
    <location>
        <begin position="1"/>
        <end position="56"/>
    </location>
</feature>
<evidence type="ECO:0000313" key="3">
    <source>
        <dbReference type="Proteomes" id="UP001303046"/>
    </source>
</evidence>
<keyword evidence="3" id="KW-1185">Reference proteome</keyword>
<dbReference type="Proteomes" id="UP001303046">
    <property type="component" value="Unassembled WGS sequence"/>
</dbReference>
<protein>
    <submittedName>
        <fullName evidence="2">Uncharacterized protein</fullName>
    </submittedName>
</protein>
<organism evidence="2 3">
    <name type="scientific">Necator americanus</name>
    <name type="common">Human hookworm</name>
    <dbReference type="NCBI Taxonomy" id="51031"/>
    <lineage>
        <taxon>Eukaryota</taxon>
        <taxon>Metazoa</taxon>
        <taxon>Ecdysozoa</taxon>
        <taxon>Nematoda</taxon>
        <taxon>Chromadorea</taxon>
        <taxon>Rhabditida</taxon>
        <taxon>Rhabditina</taxon>
        <taxon>Rhabditomorpha</taxon>
        <taxon>Strongyloidea</taxon>
        <taxon>Ancylostomatidae</taxon>
        <taxon>Bunostominae</taxon>
        <taxon>Necator</taxon>
    </lineage>
</organism>
<evidence type="ECO:0000313" key="2">
    <source>
        <dbReference type="EMBL" id="KAK6742896.1"/>
    </source>
</evidence>
<dbReference type="EMBL" id="JAVFWL010000003">
    <property type="protein sequence ID" value="KAK6742896.1"/>
    <property type="molecule type" value="Genomic_DNA"/>
</dbReference>
<gene>
    <name evidence="2" type="primary">Necator_chrIII.g11033</name>
    <name evidence="2" type="ORF">RB195_010268</name>
</gene>